<evidence type="ECO:0000313" key="8">
    <source>
        <dbReference type="Proteomes" id="UP000475385"/>
    </source>
</evidence>
<dbReference type="PANTHER" id="PTHR35936:SF38">
    <property type="entry name" value="GLUTAMINE-BINDING PERIPLASMIC PROTEIN"/>
    <property type="match status" value="1"/>
</dbReference>
<dbReference type="Pfam" id="PF00497">
    <property type="entry name" value="SBP_bac_3"/>
    <property type="match status" value="1"/>
</dbReference>
<dbReference type="AlphaFoldDB" id="A0A6M1LH07"/>
<dbReference type="SUPFAM" id="SSF53850">
    <property type="entry name" value="Periplasmic binding protein-like II"/>
    <property type="match status" value="1"/>
</dbReference>
<protein>
    <submittedName>
        <fullName evidence="7">Transporter substrate-binding domain-containing protein</fullName>
    </submittedName>
</protein>
<dbReference type="InterPro" id="IPR001638">
    <property type="entry name" value="Solute-binding_3/MltF_N"/>
</dbReference>
<keyword evidence="3 5" id="KW-0732">Signal</keyword>
<evidence type="ECO:0000256" key="4">
    <source>
        <dbReference type="RuleBase" id="RU003744"/>
    </source>
</evidence>
<dbReference type="Gene3D" id="3.40.190.10">
    <property type="entry name" value="Periplasmic binding protein-like II"/>
    <property type="match status" value="2"/>
</dbReference>
<dbReference type="PROSITE" id="PS01039">
    <property type="entry name" value="SBP_BACTERIAL_3"/>
    <property type="match status" value="1"/>
</dbReference>
<sequence length="281" mass="30677">MGWITRRFLAPAAAAGAAVSITGTAQAQGADARAALAASSVIEEIKRRNTLRVGMSTFVPWAFRNRAGELIGYEIDVATRLAQDMGVRPEFVPTAWDGIVPALLAGRFDMIIGGMTVTAARNLSANFTNSYSASGVDLAASKRLAEGMVTMEAWNRPNVTISGRRGTSALAAAQRLFPRATFRQFDDDAQSILEVVNGRAHGMVGSMPRPRFAVLENEAALFSPFPQPLARQIDSMAVRKGDPDALNFLNNWIASRQLDGFLEERQAYWFQNREWRDQVPG</sequence>
<feature type="chain" id="PRO_5026785374" evidence="5">
    <location>
        <begin position="28"/>
        <end position="281"/>
    </location>
</feature>
<comment type="caution">
    <text evidence="7">The sequence shown here is derived from an EMBL/GenBank/DDBJ whole genome shotgun (WGS) entry which is preliminary data.</text>
</comment>
<dbReference type="EMBL" id="JAAIKB010000002">
    <property type="protein sequence ID" value="NGM19668.1"/>
    <property type="molecule type" value="Genomic_DNA"/>
</dbReference>
<comment type="similarity">
    <text evidence="2 4">Belongs to the bacterial solute-binding protein 3 family.</text>
</comment>
<organism evidence="7 8">
    <name type="scientific">Falsiroseomonas algicola</name>
    <dbReference type="NCBI Taxonomy" id="2716930"/>
    <lineage>
        <taxon>Bacteria</taxon>
        <taxon>Pseudomonadati</taxon>
        <taxon>Pseudomonadota</taxon>
        <taxon>Alphaproteobacteria</taxon>
        <taxon>Acetobacterales</taxon>
        <taxon>Roseomonadaceae</taxon>
        <taxon>Falsiroseomonas</taxon>
    </lineage>
</organism>
<dbReference type="InterPro" id="IPR018313">
    <property type="entry name" value="SBP_3_CS"/>
</dbReference>
<evidence type="ECO:0000313" key="7">
    <source>
        <dbReference type="EMBL" id="NGM19668.1"/>
    </source>
</evidence>
<evidence type="ECO:0000256" key="1">
    <source>
        <dbReference type="ARBA" id="ARBA00004196"/>
    </source>
</evidence>
<dbReference type="RefSeq" id="WP_164693556.1">
    <property type="nucleotide sequence ID" value="NZ_JAAIKB010000002.1"/>
</dbReference>
<dbReference type="SMART" id="SM00062">
    <property type="entry name" value="PBPb"/>
    <property type="match status" value="1"/>
</dbReference>
<gene>
    <name evidence="7" type="ORF">G3576_06555</name>
</gene>
<evidence type="ECO:0000259" key="6">
    <source>
        <dbReference type="SMART" id="SM00062"/>
    </source>
</evidence>
<name>A0A6M1LH07_9PROT</name>
<proteinExistence type="inferred from homology"/>
<evidence type="ECO:0000256" key="3">
    <source>
        <dbReference type="ARBA" id="ARBA00022729"/>
    </source>
</evidence>
<accession>A0A6M1LH07</accession>
<evidence type="ECO:0000256" key="2">
    <source>
        <dbReference type="ARBA" id="ARBA00010333"/>
    </source>
</evidence>
<dbReference type="PANTHER" id="PTHR35936">
    <property type="entry name" value="MEMBRANE-BOUND LYTIC MUREIN TRANSGLYCOSYLASE F"/>
    <property type="match status" value="1"/>
</dbReference>
<dbReference type="CDD" id="cd13629">
    <property type="entry name" value="PBP2_Dsm1740"/>
    <property type="match status" value="1"/>
</dbReference>
<evidence type="ECO:0000256" key="5">
    <source>
        <dbReference type="SAM" id="SignalP"/>
    </source>
</evidence>
<reference evidence="7 8" key="2">
    <citation type="submission" date="2020-03" db="EMBL/GenBank/DDBJ databases">
        <title>Roseomonas stagni sp. nov., isolated from pond water in Japan.</title>
        <authorList>
            <person name="Furuhata K."/>
            <person name="Miyamoto H."/>
            <person name="Goto K."/>
        </authorList>
    </citation>
    <scope>NUCLEOTIDE SEQUENCE [LARGE SCALE GENOMIC DNA]</scope>
    <source>
        <strain evidence="7 8">PeD5</strain>
    </source>
</reference>
<reference evidence="7 8" key="1">
    <citation type="submission" date="2020-02" db="EMBL/GenBank/DDBJ databases">
        <authorList>
            <person name="Kim H.M."/>
            <person name="Jeon C.O."/>
        </authorList>
    </citation>
    <scope>NUCLEOTIDE SEQUENCE [LARGE SCALE GENOMIC DNA]</scope>
    <source>
        <strain evidence="7 8">PeD5</strain>
    </source>
</reference>
<feature type="domain" description="Solute-binding protein family 3/N-terminal" evidence="6">
    <location>
        <begin position="50"/>
        <end position="273"/>
    </location>
</feature>
<feature type="signal peptide" evidence="5">
    <location>
        <begin position="1"/>
        <end position="27"/>
    </location>
</feature>
<dbReference type="GO" id="GO:0030313">
    <property type="term" value="C:cell envelope"/>
    <property type="evidence" value="ECO:0007669"/>
    <property type="project" value="UniProtKB-SubCell"/>
</dbReference>
<keyword evidence="8" id="KW-1185">Reference proteome</keyword>
<dbReference type="Proteomes" id="UP000475385">
    <property type="component" value="Unassembled WGS sequence"/>
</dbReference>
<comment type="subcellular location">
    <subcellularLocation>
        <location evidence="1">Cell envelope</location>
    </subcellularLocation>
</comment>